<feature type="compositionally biased region" description="Gly residues" evidence="1">
    <location>
        <begin position="314"/>
        <end position="326"/>
    </location>
</feature>
<evidence type="ECO:0000256" key="1">
    <source>
        <dbReference type="SAM" id="MobiDB-lite"/>
    </source>
</evidence>
<dbReference type="Proteomes" id="UP001165080">
    <property type="component" value="Unassembled WGS sequence"/>
</dbReference>
<evidence type="ECO:0000313" key="4">
    <source>
        <dbReference type="Proteomes" id="UP001165080"/>
    </source>
</evidence>
<keyword evidence="2" id="KW-0812">Transmembrane</keyword>
<evidence type="ECO:0000256" key="2">
    <source>
        <dbReference type="SAM" id="Phobius"/>
    </source>
</evidence>
<protein>
    <submittedName>
        <fullName evidence="3">Uncharacterized protein</fullName>
    </submittedName>
</protein>
<feature type="region of interest" description="Disordered" evidence="1">
    <location>
        <begin position="349"/>
        <end position="382"/>
    </location>
</feature>
<organism evidence="3 4">
    <name type="scientific">Pleodorina starrii</name>
    <dbReference type="NCBI Taxonomy" id="330485"/>
    <lineage>
        <taxon>Eukaryota</taxon>
        <taxon>Viridiplantae</taxon>
        <taxon>Chlorophyta</taxon>
        <taxon>core chlorophytes</taxon>
        <taxon>Chlorophyceae</taxon>
        <taxon>CS clade</taxon>
        <taxon>Chlamydomonadales</taxon>
        <taxon>Volvocaceae</taxon>
        <taxon>Pleodorina</taxon>
    </lineage>
</organism>
<evidence type="ECO:0000313" key="3">
    <source>
        <dbReference type="EMBL" id="GLC49016.1"/>
    </source>
</evidence>
<sequence>MPLNAVLGHHIRPAVSRSFDNSPRSTSHAVELAFPERSPLWQCPEEVQWEVHDNALSDGPTLSDTYGSCPSDYVVSAIRYGPAGVATASITTVTNKAVISALLLTFNYGAVSTAAQTPDSSDLFRAYFFCQMTSVVLAFCVMLSAATFTSHVSRCGQHSATLIAYLRGAHWIDVHLNEPLFVAQCLATVLALVLNVVLTYSDSFILFSLVAMVVVSTALLAAAHIRSRRILNQLAQHDWRQITEAEKEFRCVLAARSRQRRNSGASACDAEGNGVAAGAAAASEELRERTQSDGCVGLICADPRDGGDGDVSGDAGGGNGGNGGGAATAAAAAPCHLGRRLRVRAGATTEPEAGEEAGARCGGPAAGGGGSGDLGSLTAVGT</sequence>
<dbReference type="OrthoDB" id="536365at2759"/>
<feature type="transmembrane region" description="Helical" evidence="2">
    <location>
        <begin position="126"/>
        <end position="148"/>
    </location>
</feature>
<keyword evidence="2" id="KW-0472">Membrane</keyword>
<reference evidence="3 4" key="1">
    <citation type="journal article" date="2023" name="Commun. Biol.">
        <title>Reorganization of the ancestral sex-determining regions during the evolution of trioecy in Pleodorina starrii.</title>
        <authorList>
            <person name="Takahashi K."/>
            <person name="Suzuki S."/>
            <person name="Kawai-Toyooka H."/>
            <person name="Yamamoto K."/>
            <person name="Hamaji T."/>
            <person name="Ootsuki R."/>
            <person name="Yamaguchi H."/>
            <person name="Kawachi M."/>
            <person name="Higashiyama T."/>
            <person name="Nozaki H."/>
        </authorList>
    </citation>
    <scope>NUCLEOTIDE SEQUENCE [LARGE SCALE GENOMIC DNA]</scope>
    <source>
        <strain evidence="3 4">NIES-4479</strain>
    </source>
</reference>
<dbReference type="EMBL" id="BRXU01000002">
    <property type="protein sequence ID" value="GLC49016.1"/>
    <property type="molecule type" value="Genomic_DNA"/>
</dbReference>
<keyword evidence="4" id="KW-1185">Reference proteome</keyword>
<gene>
    <name evidence="3" type="primary">PLEST006714</name>
    <name evidence="3" type="ORF">PLESTB_000173300</name>
</gene>
<dbReference type="AlphaFoldDB" id="A0A9W6BBC7"/>
<feature type="transmembrane region" description="Helical" evidence="2">
    <location>
        <begin position="180"/>
        <end position="198"/>
    </location>
</feature>
<proteinExistence type="predicted"/>
<feature type="region of interest" description="Disordered" evidence="1">
    <location>
        <begin position="309"/>
        <end position="328"/>
    </location>
</feature>
<name>A0A9W6BBC7_9CHLO</name>
<accession>A0A9W6BBC7</accession>
<feature type="compositionally biased region" description="Gly residues" evidence="1">
    <location>
        <begin position="360"/>
        <end position="373"/>
    </location>
</feature>
<keyword evidence="2" id="KW-1133">Transmembrane helix</keyword>
<feature type="transmembrane region" description="Helical" evidence="2">
    <location>
        <begin position="204"/>
        <end position="223"/>
    </location>
</feature>
<comment type="caution">
    <text evidence="3">The sequence shown here is derived from an EMBL/GenBank/DDBJ whole genome shotgun (WGS) entry which is preliminary data.</text>
</comment>